<accession>A0AAW2THH0</accession>
<protein>
    <recommendedName>
        <fullName evidence="3">Retrotransposon gag domain-containing protein</fullName>
    </recommendedName>
</protein>
<evidence type="ECO:0000313" key="2">
    <source>
        <dbReference type="EMBL" id="KAL0403980.1"/>
    </source>
</evidence>
<comment type="caution">
    <text evidence="2">The sequence shown here is derived from an EMBL/GenBank/DDBJ whole genome shotgun (WGS) entry which is preliminary data.</text>
</comment>
<evidence type="ECO:0000256" key="1">
    <source>
        <dbReference type="SAM" id="MobiDB-lite"/>
    </source>
</evidence>
<sequence length="222" mass="24764">MVNSDNRGDNESYKGNSSLPVVAGPAVPPTDPATGVGNASAPDLIVRQIIMKTSIRPSAVLKLAEQDPLPSWREEEHQEVKVTKDTMLVECGIPFNEHIITKELPTHFRASSHLPTYDGTTDPTEHIRKFKHATLLHSKKYKKSAISPFEIKQEENETLKAYIQCFNTATLEVPAPHQEVLVNTFTQELRGGPLFEYLAKKPTTNFLDVLVRAGKYMNLEDA</sequence>
<reference evidence="2" key="2">
    <citation type="journal article" date="2024" name="Plant">
        <title>Genomic evolution and insights into agronomic trait innovations of Sesamum species.</title>
        <authorList>
            <person name="Miao H."/>
            <person name="Wang L."/>
            <person name="Qu L."/>
            <person name="Liu H."/>
            <person name="Sun Y."/>
            <person name="Le M."/>
            <person name="Wang Q."/>
            <person name="Wei S."/>
            <person name="Zheng Y."/>
            <person name="Lin W."/>
            <person name="Duan Y."/>
            <person name="Cao H."/>
            <person name="Xiong S."/>
            <person name="Wang X."/>
            <person name="Wei L."/>
            <person name="Li C."/>
            <person name="Ma Q."/>
            <person name="Ju M."/>
            <person name="Zhao R."/>
            <person name="Li G."/>
            <person name="Mu C."/>
            <person name="Tian Q."/>
            <person name="Mei H."/>
            <person name="Zhang T."/>
            <person name="Gao T."/>
            <person name="Zhang H."/>
        </authorList>
    </citation>
    <scope>NUCLEOTIDE SEQUENCE</scope>
    <source>
        <strain evidence="2">G02</strain>
    </source>
</reference>
<dbReference type="EMBL" id="JACGWJ010000008">
    <property type="protein sequence ID" value="KAL0403980.1"/>
    <property type="molecule type" value="Genomic_DNA"/>
</dbReference>
<name>A0AAW2THH0_SESRA</name>
<organism evidence="2">
    <name type="scientific">Sesamum radiatum</name>
    <name type="common">Black benniseed</name>
    <dbReference type="NCBI Taxonomy" id="300843"/>
    <lineage>
        <taxon>Eukaryota</taxon>
        <taxon>Viridiplantae</taxon>
        <taxon>Streptophyta</taxon>
        <taxon>Embryophyta</taxon>
        <taxon>Tracheophyta</taxon>
        <taxon>Spermatophyta</taxon>
        <taxon>Magnoliopsida</taxon>
        <taxon>eudicotyledons</taxon>
        <taxon>Gunneridae</taxon>
        <taxon>Pentapetalae</taxon>
        <taxon>asterids</taxon>
        <taxon>lamiids</taxon>
        <taxon>Lamiales</taxon>
        <taxon>Pedaliaceae</taxon>
        <taxon>Sesamum</taxon>
    </lineage>
</organism>
<evidence type="ECO:0008006" key="3">
    <source>
        <dbReference type="Google" id="ProtNLM"/>
    </source>
</evidence>
<reference evidence="2" key="1">
    <citation type="submission" date="2020-06" db="EMBL/GenBank/DDBJ databases">
        <authorList>
            <person name="Li T."/>
            <person name="Hu X."/>
            <person name="Zhang T."/>
            <person name="Song X."/>
            <person name="Zhang H."/>
            <person name="Dai N."/>
            <person name="Sheng W."/>
            <person name="Hou X."/>
            <person name="Wei L."/>
        </authorList>
    </citation>
    <scope>NUCLEOTIDE SEQUENCE</scope>
    <source>
        <strain evidence="2">G02</strain>
        <tissue evidence="2">Leaf</tissue>
    </source>
</reference>
<proteinExistence type="predicted"/>
<feature type="compositionally biased region" description="Basic and acidic residues" evidence="1">
    <location>
        <begin position="1"/>
        <end position="12"/>
    </location>
</feature>
<dbReference type="AlphaFoldDB" id="A0AAW2THH0"/>
<gene>
    <name evidence="2" type="ORF">Sradi_2038800</name>
</gene>
<feature type="region of interest" description="Disordered" evidence="1">
    <location>
        <begin position="1"/>
        <end position="35"/>
    </location>
</feature>